<proteinExistence type="predicted"/>
<reference evidence="1 2" key="1">
    <citation type="submission" date="2019-09" db="EMBL/GenBank/DDBJ databases">
        <title>FDA dAtabase for Regulatory Grade micrObial Sequences (FDA-ARGOS): Supporting development and validation of Infectious Disease Dx tests.</title>
        <authorList>
            <person name="Sciortino C."/>
            <person name="Tallon L."/>
            <person name="Sadzewicz L."/>
            <person name="Vavikolanu K."/>
            <person name="Mehta A."/>
            <person name="Aluvathingal J."/>
            <person name="Nadendla S."/>
            <person name="Nandy P."/>
            <person name="Geyer C."/>
            <person name="Yan Y."/>
            <person name="Sichtig H."/>
        </authorList>
    </citation>
    <scope>NUCLEOTIDE SEQUENCE [LARGE SCALE GENOMIC DNA]</scope>
    <source>
        <strain evidence="1 2">FDAARGOS_664</strain>
        <plasmid evidence="1 2">unnamed1</plasmid>
    </source>
</reference>
<dbReference type="AlphaFoldDB" id="A0A5P2H9A3"/>
<evidence type="ECO:0000313" key="1">
    <source>
        <dbReference type="EMBL" id="QET04045.1"/>
    </source>
</evidence>
<protein>
    <submittedName>
        <fullName evidence="1">Uncharacterized protein</fullName>
    </submittedName>
</protein>
<keyword evidence="1" id="KW-0614">Plasmid</keyword>
<dbReference type="OrthoDB" id="9031988at2"/>
<dbReference type="Proteomes" id="UP000322822">
    <property type="component" value="Plasmid unnamed1"/>
</dbReference>
<geneLocation type="plasmid" evidence="1">
    <name>unnamed1</name>
</geneLocation>
<dbReference type="EMBL" id="CP044066">
    <property type="protein sequence ID" value="QET04045.1"/>
    <property type="molecule type" value="Genomic_DNA"/>
</dbReference>
<gene>
    <name evidence="1" type="ORF">FOB72_18000</name>
</gene>
<organism evidence="1 2">
    <name type="scientific">Cupriavidus pauculus</name>
    <dbReference type="NCBI Taxonomy" id="82633"/>
    <lineage>
        <taxon>Bacteria</taxon>
        <taxon>Pseudomonadati</taxon>
        <taxon>Pseudomonadota</taxon>
        <taxon>Betaproteobacteria</taxon>
        <taxon>Burkholderiales</taxon>
        <taxon>Burkholderiaceae</taxon>
        <taxon>Cupriavidus</taxon>
    </lineage>
</organism>
<name>A0A5P2H9A3_9BURK</name>
<dbReference type="RefSeq" id="WP_150374108.1">
    <property type="nucleotide sequence ID" value="NZ_CP044066.1"/>
</dbReference>
<sequence length="197" mass="21445">MPSGLLQCAHCDGAPLFIAGRLQALIVCEECGISTPPIDMDGQNRDAAFTQLSAIWNNRVEHRPADATAISMTARRALTASDIPYFLNLVALTAAGDWATNGPRLSAMAAALAQPGYEFKHVDPPETVISQAVRYQKLLKRAKIIYVDGAPMVRFEPVPALCAEIAEEALADRDWPLLDLHEYIGKAIDGVPDHWQP</sequence>
<accession>A0A5P2H9A3</accession>
<evidence type="ECO:0000313" key="2">
    <source>
        <dbReference type="Proteomes" id="UP000322822"/>
    </source>
</evidence>